<reference evidence="3" key="2">
    <citation type="submission" date="2023-01" db="EMBL/GenBank/DDBJ databases">
        <authorList>
            <person name="Sun Q."/>
            <person name="Evtushenko L."/>
        </authorList>
    </citation>
    <scope>NUCLEOTIDE SEQUENCE</scope>
    <source>
        <strain evidence="3">VKM Ac-1069</strain>
    </source>
</reference>
<evidence type="ECO:0000259" key="1">
    <source>
        <dbReference type="Pfam" id="PF00723"/>
    </source>
</evidence>
<dbReference type="GO" id="GO:0005993">
    <property type="term" value="P:trehalose catabolic process"/>
    <property type="evidence" value="ECO:0007669"/>
    <property type="project" value="TreeGrafter"/>
</dbReference>
<dbReference type="InterPro" id="IPR045582">
    <property type="entry name" value="Trehalase-like_N"/>
</dbReference>
<proteinExistence type="predicted"/>
<dbReference type="InterPro" id="IPR011613">
    <property type="entry name" value="GH15-like"/>
</dbReference>
<dbReference type="AlphaFoldDB" id="A0A9W6L1K7"/>
<dbReference type="Pfam" id="PF19291">
    <property type="entry name" value="TREH_N"/>
    <property type="match status" value="1"/>
</dbReference>
<dbReference type="InterPro" id="IPR008928">
    <property type="entry name" value="6-hairpin_glycosidase_sf"/>
</dbReference>
<dbReference type="Pfam" id="PF00723">
    <property type="entry name" value="Glyco_hydro_15"/>
    <property type="match status" value="1"/>
</dbReference>
<dbReference type="PANTHER" id="PTHR31616">
    <property type="entry name" value="TREHALASE"/>
    <property type="match status" value="1"/>
</dbReference>
<dbReference type="RefSeq" id="WP_037039580.1">
    <property type="nucleotide sequence ID" value="NZ_BAAAUZ010000013.1"/>
</dbReference>
<keyword evidence="3" id="KW-0378">Hydrolase</keyword>
<comment type="caution">
    <text evidence="3">The sequence shown here is derived from an EMBL/GenBank/DDBJ whole genome shotgun (WGS) entry which is preliminary data.</text>
</comment>
<gene>
    <name evidence="3" type="ORF">GCM10017577_05090</name>
</gene>
<evidence type="ECO:0000313" key="4">
    <source>
        <dbReference type="Proteomes" id="UP001143463"/>
    </source>
</evidence>
<dbReference type="GO" id="GO:0015927">
    <property type="term" value="F:trehalase activity"/>
    <property type="evidence" value="ECO:0007669"/>
    <property type="project" value="TreeGrafter"/>
</dbReference>
<dbReference type="Gene3D" id="1.50.10.10">
    <property type="match status" value="1"/>
</dbReference>
<accession>A0A9W6L1K7</accession>
<dbReference type="SUPFAM" id="SSF48208">
    <property type="entry name" value="Six-hairpin glycosidases"/>
    <property type="match status" value="1"/>
</dbReference>
<evidence type="ECO:0000259" key="2">
    <source>
        <dbReference type="Pfam" id="PF19291"/>
    </source>
</evidence>
<dbReference type="Proteomes" id="UP001143463">
    <property type="component" value="Unassembled WGS sequence"/>
</dbReference>
<sequence length="582" mass="62874">MEGTATVGPHVLREYALIADGERGALIGPRGDIAWLCAPRWDSPAVLSSLLGGRGCYAVTPRQRCVWGGYYENGSLIWRSRWIADDDSIVECREALAFPGDSHTAVILRRVVAVRGEAGVEVLLRPAADFGRASFSRVRRSEDGVWTGRTGPLRIRWSGAPDASPGEDPGGLRTALRLAPGEHHDLVLEVTDTELEGPPPDPDRTWAATETAWREALPDLGPTIAERDARHAYAVMRGLTTAGGGMVAAGTTSLPERADRGRDYDYRYVWIRDQCFAGQAVAAAGPHPLLDDAVAFVAGRVLADGPDLMPAYTAAGAPVPAQRTLDLPGYPGGSDVIGNHVRSQFQLDAFGEALLLFAAAARHDRLDTERFRAVTVAFAAIEKRWRDPGAGLWEIDPQHWTHSRLVCAAGLRQAASAAAPASDAAAWNALADRIVAETAQDSLHPSGRWQRTPTDPRVDAALLLPALRGAVPADDPRSVATAEAVRTELGRDGYVYRFRHDRRPLDQAEGAFLLCGFLMAMAAHQQGDRVGAARWFERNRAACGPPGLFSEEYDVVQRQLRGNLPQAFVHAAMLEASVRLAV</sequence>
<organism evidence="3 4">
    <name type="scientific">Pseudonocardia halophobica</name>
    <dbReference type="NCBI Taxonomy" id="29401"/>
    <lineage>
        <taxon>Bacteria</taxon>
        <taxon>Bacillati</taxon>
        <taxon>Actinomycetota</taxon>
        <taxon>Actinomycetes</taxon>
        <taxon>Pseudonocardiales</taxon>
        <taxon>Pseudonocardiaceae</taxon>
        <taxon>Pseudonocardia</taxon>
    </lineage>
</organism>
<protein>
    <submittedName>
        <fullName evidence="3">Glycoside hydrolase</fullName>
    </submittedName>
</protein>
<reference evidence="3" key="1">
    <citation type="journal article" date="2014" name="Int. J. Syst. Evol. Microbiol.">
        <title>Complete genome sequence of Corynebacterium casei LMG S-19264T (=DSM 44701T), isolated from a smear-ripened cheese.</title>
        <authorList>
            <consortium name="US DOE Joint Genome Institute (JGI-PGF)"/>
            <person name="Walter F."/>
            <person name="Albersmeier A."/>
            <person name="Kalinowski J."/>
            <person name="Ruckert C."/>
        </authorList>
    </citation>
    <scope>NUCLEOTIDE SEQUENCE</scope>
    <source>
        <strain evidence="3">VKM Ac-1069</strain>
    </source>
</reference>
<dbReference type="PANTHER" id="PTHR31616:SF10">
    <property type="entry name" value="TREHALASE"/>
    <property type="match status" value="1"/>
</dbReference>
<feature type="domain" description="GH15-like" evidence="1">
    <location>
        <begin position="241"/>
        <end position="577"/>
    </location>
</feature>
<keyword evidence="4" id="KW-1185">Reference proteome</keyword>
<name>A0A9W6L1K7_9PSEU</name>
<dbReference type="InterPro" id="IPR012341">
    <property type="entry name" value="6hp_glycosidase-like_sf"/>
</dbReference>
<feature type="domain" description="Trehalase-like N-terminal" evidence="2">
    <location>
        <begin position="15"/>
        <end position="155"/>
    </location>
</feature>
<dbReference type="EMBL" id="BSFQ01000002">
    <property type="protein sequence ID" value="GLL09369.1"/>
    <property type="molecule type" value="Genomic_DNA"/>
</dbReference>
<evidence type="ECO:0000313" key="3">
    <source>
        <dbReference type="EMBL" id="GLL09369.1"/>
    </source>
</evidence>